<evidence type="ECO:0000313" key="1">
    <source>
        <dbReference type="EMBL" id="KPK63418.1"/>
    </source>
</evidence>
<protein>
    <submittedName>
        <fullName evidence="1">Uncharacterized protein</fullName>
    </submittedName>
</protein>
<dbReference type="EMBL" id="LJUJ01000013">
    <property type="protein sequence ID" value="KPK63418.1"/>
    <property type="molecule type" value="Genomic_DNA"/>
</dbReference>
<accession>A0A0S8FTM0</accession>
<gene>
    <name evidence="1" type="ORF">AMJ83_07040</name>
</gene>
<dbReference type="Proteomes" id="UP000051373">
    <property type="component" value="Unassembled WGS sequence"/>
</dbReference>
<reference evidence="1 2" key="1">
    <citation type="journal article" date="2015" name="Microbiome">
        <title>Genomic resolution of linkages in carbon, nitrogen, and sulfur cycling among widespread estuary sediment bacteria.</title>
        <authorList>
            <person name="Baker B.J."/>
            <person name="Lazar C.S."/>
            <person name="Teske A.P."/>
            <person name="Dick G.J."/>
        </authorList>
    </citation>
    <scope>NUCLEOTIDE SEQUENCE [LARGE SCALE GENOMIC DNA]</scope>
    <source>
        <strain evidence="1">SM23_42</strain>
    </source>
</reference>
<dbReference type="STRING" id="1703779.AMJ83_07040"/>
<proteinExistence type="predicted"/>
<dbReference type="AlphaFoldDB" id="A0A0S8FTM0"/>
<comment type="caution">
    <text evidence="1">The sequence shown here is derived from an EMBL/GenBank/DDBJ whole genome shotgun (WGS) entry which is preliminary data.</text>
</comment>
<sequence>MYSGNLNLPVDNSQFYDIIEYTLSEYLLNQWFEGVMKKRVYAYLRFDVSNILTEVRYEGREK</sequence>
<name>A0A0S8FTM0_UNCW3</name>
<evidence type="ECO:0000313" key="2">
    <source>
        <dbReference type="Proteomes" id="UP000051373"/>
    </source>
</evidence>
<organism evidence="1 2">
    <name type="scientific">candidate division WOR_3 bacterium SM23_42</name>
    <dbReference type="NCBI Taxonomy" id="1703779"/>
    <lineage>
        <taxon>Bacteria</taxon>
        <taxon>Bacteria division WOR-3</taxon>
    </lineage>
</organism>